<dbReference type="Gene3D" id="3.40.190.10">
    <property type="entry name" value="Periplasmic binding protein-like II"/>
    <property type="match status" value="2"/>
</dbReference>
<organism evidence="2 3">
    <name type="scientific">Pseudomonas synxantha</name>
    <dbReference type="NCBI Taxonomy" id="47883"/>
    <lineage>
        <taxon>Bacteria</taxon>
        <taxon>Pseudomonadati</taxon>
        <taxon>Pseudomonadota</taxon>
        <taxon>Gammaproteobacteria</taxon>
        <taxon>Pseudomonadales</taxon>
        <taxon>Pseudomonadaceae</taxon>
        <taxon>Pseudomonas</taxon>
    </lineage>
</organism>
<evidence type="ECO:0000313" key="2">
    <source>
        <dbReference type="EMBL" id="AZE53918.1"/>
    </source>
</evidence>
<reference evidence="2 3" key="1">
    <citation type="submission" date="2018-03" db="EMBL/GenBank/DDBJ databases">
        <title>Diversity of phytobeneficial traits revealed by whole-genome analysis of worldwide-isolated phenazine-producing Pseudomonas spp.</title>
        <authorList>
            <person name="Biessy A."/>
            <person name="Novinscak A."/>
            <person name="Blom J."/>
            <person name="Leger G."/>
            <person name="Thomashow L.S."/>
            <person name="Cazorla F.M."/>
            <person name="Josic D."/>
            <person name="Filion M."/>
        </authorList>
    </citation>
    <scope>NUCLEOTIDE SEQUENCE [LARGE SCALE GENOMIC DNA]</scope>
    <source>
        <strain evidence="2 3">30B</strain>
    </source>
</reference>
<dbReference type="GO" id="GO:0015689">
    <property type="term" value="P:molybdate ion transport"/>
    <property type="evidence" value="ECO:0007669"/>
    <property type="project" value="TreeGrafter"/>
</dbReference>
<protein>
    <submittedName>
        <fullName evidence="2">Putative ABC transport system, periplasmic component</fullName>
    </submittedName>
</protein>
<proteinExistence type="predicted"/>
<dbReference type="Pfam" id="PF13531">
    <property type="entry name" value="SBP_bac_11"/>
    <property type="match status" value="1"/>
</dbReference>
<dbReference type="EMBL" id="CP027754">
    <property type="protein sequence ID" value="AZE53918.1"/>
    <property type="molecule type" value="Genomic_DNA"/>
</dbReference>
<dbReference type="RefSeq" id="WP_124376882.1">
    <property type="nucleotide sequence ID" value="NZ_CP027754.1"/>
</dbReference>
<dbReference type="PANTHER" id="PTHR30632">
    <property type="entry name" value="MOLYBDATE-BINDING PERIPLASMIC PROTEIN"/>
    <property type="match status" value="1"/>
</dbReference>
<accession>A0A3G7U5H6</accession>
<feature type="signal peptide" evidence="1">
    <location>
        <begin position="1"/>
        <end position="22"/>
    </location>
</feature>
<gene>
    <name evidence="2" type="ORF">C4K03_1749</name>
</gene>
<feature type="chain" id="PRO_5018220288" evidence="1">
    <location>
        <begin position="23"/>
        <end position="252"/>
    </location>
</feature>
<dbReference type="SUPFAM" id="SSF53850">
    <property type="entry name" value="Periplasmic binding protein-like II"/>
    <property type="match status" value="1"/>
</dbReference>
<name>A0A3G7U5H6_9PSED</name>
<dbReference type="InterPro" id="IPR050682">
    <property type="entry name" value="ModA/WtpA"/>
</dbReference>
<dbReference type="Proteomes" id="UP000268696">
    <property type="component" value="Chromosome"/>
</dbReference>
<dbReference type="PANTHER" id="PTHR30632:SF11">
    <property type="entry name" value="BLR4797 PROTEIN"/>
    <property type="match status" value="1"/>
</dbReference>
<dbReference type="GO" id="GO:0030973">
    <property type="term" value="F:molybdate ion binding"/>
    <property type="evidence" value="ECO:0007669"/>
    <property type="project" value="TreeGrafter"/>
</dbReference>
<sequence>MKPLFKSLTAVVLGALALTAQAEELKVMTSGGFTAAYKLLGPQYAKQSGDTLDTILGPSMGKAPEAIPNRLARGEHADVVIMVGYALDELIKQGKVDPASRVELADSRIGLVVKEGAAKPAINTDAELKAVLSKAKSVAYSDSASGVYVEKELFKKLGMPAKGTMIERVPVGEQVAKGDYEVGLQQVAELLPVKGVTFVGKIPENVQSVTRFAAGIPVNAEHPDEAKALLQFMASPQAQPVVQSTGLDSVSR</sequence>
<keyword evidence="1" id="KW-0732">Signal</keyword>
<evidence type="ECO:0000313" key="3">
    <source>
        <dbReference type="Proteomes" id="UP000268696"/>
    </source>
</evidence>
<evidence type="ECO:0000256" key="1">
    <source>
        <dbReference type="SAM" id="SignalP"/>
    </source>
</evidence>
<dbReference type="AlphaFoldDB" id="A0A3G7U5H6"/>